<dbReference type="Proteomes" id="UP000185839">
    <property type="component" value="Unassembled WGS sequence"/>
</dbReference>
<dbReference type="AlphaFoldDB" id="A0A1N7L5U5"/>
<evidence type="ECO:0000313" key="4">
    <source>
        <dbReference type="Proteomes" id="UP000185839"/>
    </source>
</evidence>
<feature type="transmembrane region" description="Helical" evidence="1">
    <location>
        <begin position="40"/>
        <end position="63"/>
    </location>
</feature>
<dbReference type="PANTHER" id="PTHR34220">
    <property type="entry name" value="SENSOR HISTIDINE KINASE YPDA"/>
    <property type="match status" value="1"/>
</dbReference>
<dbReference type="EMBL" id="FTOI01000004">
    <property type="protein sequence ID" value="SIS69161.1"/>
    <property type="molecule type" value="Genomic_DNA"/>
</dbReference>
<evidence type="ECO:0000259" key="2">
    <source>
        <dbReference type="Pfam" id="PF06580"/>
    </source>
</evidence>
<dbReference type="GO" id="GO:0016020">
    <property type="term" value="C:membrane"/>
    <property type="evidence" value="ECO:0007669"/>
    <property type="project" value="InterPro"/>
</dbReference>
<keyword evidence="3" id="KW-0808">Transferase</keyword>
<dbReference type="InterPro" id="IPR050640">
    <property type="entry name" value="Bact_2-comp_sensor_kinase"/>
</dbReference>
<dbReference type="OrthoDB" id="9809908at2"/>
<accession>A0A1N7L5U5</accession>
<evidence type="ECO:0000313" key="3">
    <source>
        <dbReference type="EMBL" id="SIS69161.1"/>
    </source>
</evidence>
<gene>
    <name evidence="3" type="ORF">SAMN05421789_104240</name>
</gene>
<proteinExistence type="predicted"/>
<dbReference type="GO" id="GO:0000155">
    <property type="term" value="F:phosphorelay sensor kinase activity"/>
    <property type="evidence" value="ECO:0007669"/>
    <property type="project" value="InterPro"/>
</dbReference>
<keyword evidence="1" id="KW-0812">Transmembrane</keyword>
<evidence type="ECO:0000256" key="1">
    <source>
        <dbReference type="SAM" id="Phobius"/>
    </source>
</evidence>
<dbReference type="STRING" id="713588.SAMN05421789_104240"/>
<keyword evidence="1" id="KW-0472">Membrane</keyword>
<protein>
    <submittedName>
        <fullName evidence="3">Histidine kinase</fullName>
    </submittedName>
</protein>
<name>A0A1N7L5U5_9FLAO</name>
<feature type="transmembrane region" description="Helical" evidence="1">
    <location>
        <begin position="114"/>
        <end position="140"/>
    </location>
</feature>
<keyword evidence="3" id="KW-0418">Kinase</keyword>
<keyword evidence="4" id="KW-1185">Reference proteome</keyword>
<dbReference type="Pfam" id="PF06580">
    <property type="entry name" value="His_kinase"/>
    <property type="match status" value="1"/>
</dbReference>
<feature type="domain" description="Signal transduction histidine kinase internal region" evidence="2">
    <location>
        <begin position="160"/>
        <end position="236"/>
    </location>
</feature>
<organism evidence="3 4">
    <name type="scientific">Kaistella chaponensis</name>
    <dbReference type="NCBI Taxonomy" id="713588"/>
    <lineage>
        <taxon>Bacteria</taxon>
        <taxon>Pseudomonadati</taxon>
        <taxon>Bacteroidota</taxon>
        <taxon>Flavobacteriia</taxon>
        <taxon>Flavobacteriales</taxon>
        <taxon>Weeksellaceae</taxon>
        <taxon>Chryseobacterium group</taxon>
        <taxon>Kaistella</taxon>
    </lineage>
</organism>
<dbReference type="InterPro" id="IPR010559">
    <property type="entry name" value="Sig_transdc_His_kin_internal"/>
</dbReference>
<feature type="transmembrane region" description="Helical" evidence="1">
    <location>
        <begin position="84"/>
        <end position="102"/>
    </location>
</feature>
<reference evidence="4" key="1">
    <citation type="submission" date="2017-01" db="EMBL/GenBank/DDBJ databases">
        <authorList>
            <person name="Varghese N."/>
            <person name="Submissions S."/>
        </authorList>
    </citation>
    <scope>NUCLEOTIDE SEQUENCE [LARGE SCALE GENOMIC DNA]</scope>
    <source>
        <strain evidence="4">DSM 23145</strain>
    </source>
</reference>
<sequence length="348" mass="40067">MKKYLFLFLHIGFWLCYLFLALIIIAVYNGGEDNISSERFLHTLQLIIFLALIPSFVAFYGYYHFVFRQYIIKKKYAQSICFSLLISLTTGFLGYVLLYFFLDTYCEKGSTMSSFVGITFFSTVISTITGIVALLMQGFITWIDEINMKEELSLKNNEIELALVKSQLDPHFLFNTINNIDVLISKNATAASNYLNKLSEIMRFMLYETKTEKIFLAKELLYIEKYIELQKIRTSNASFISFSVIGKSNNFLIPPMIFIPFIENAFKYATNKKIRNAISISLMISKDTITFVCINQFNPDAKKESANNGLGNQLIKKRLDLIYERSYKLNVSIVVDLYSVTLTIPTHA</sequence>
<keyword evidence="1" id="KW-1133">Transmembrane helix</keyword>
<dbReference type="RefSeq" id="WP_076386465.1">
    <property type="nucleotide sequence ID" value="NZ_FTOI01000004.1"/>
</dbReference>
<dbReference type="PANTHER" id="PTHR34220:SF7">
    <property type="entry name" value="SENSOR HISTIDINE KINASE YPDA"/>
    <property type="match status" value="1"/>
</dbReference>
<feature type="transmembrane region" description="Helical" evidence="1">
    <location>
        <begin position="7"/>
        <end position="28"/>
    </location>
</feature>